<sequence length="225" mass="24322">MSEIDCQRFQQLAPEFALNGLVGRERAQMLSHLTGCPTCQKMAHDLAETADRILELVPEADPPAGFELELMTTFRRPGREYRWPASLAAALLAIALVLGGWIVGRSNPAASAPADDARPGVRTVLYAPLIKDELWLGQAYMDPDESGWMYISLTAPVPDTTITCDIIRPEGSTVRIGTFPFTHGHAEWGAATLTKLDAAAVARLSDSQGNVIASARFPPPEAIPD</sequence>
<feature type="domain" description="Putative zinc-finger" evidence="4">
    <location>
        <begin position="6"/>
        <end position="40"/>
    </location>
</feature>
<accession>A0ABP9QFS2</accession>
<keyword evidence="3" id="KW-0472">Membrane</keyword>
<evidence type="ECO:0000256" key="1">
    <source>
        <dbReference type="ARBA" id="ARBA00023015"/>
    </source>
</evidence>
<dbReference type="Gene3D" id="1.10.10.1320">
    <property type="entry name" value="Anti-sigma factor, zinc-finger domain"/>
    <property type="match status" value="1"/>
</dbReference>
<evidence type="ECO:0000313" key="5">
    <source>
        <dbReference type="EMBL" id="GAA5161127.1"/>
    </source>
</evidence>
<dbReference type="EMBL" id="BAABJP010000022">
    <property type="protein sequence ID" value="GAA5161127.1"/>
    <property type="molecule type" value="Genomic_DNA"/>
</dbReference>
<evidence type="ECO:0000313" key="6">
    <source>
        <dbReference type="Proteomes" id="UP001428817"/>
    </source>
</evidence>
<dbReference type="Proteomes" id="UP001428817">
    <property type="component" value="Unassembled WGS sequence"/>
</dbReference>
<keyword evidence="3" id="KW-0812">Transmembrane</keyword>
<proteinExistence type="predicted"/>
<dbReference type="RefSeq" id="WP_185066043.1">
    <property type="nucleotide sequence ID" value="NZ_BAABJP010000022.1"/>
</dbReference>
<feature type="transmembrane region" description="Helical" evidence="3">
    <location>
        <begin position="83"/>
        <end position="103"/>
    </location>
</feature>
<keyword evidence="6" id="KW-1185">Reference proteome</keyword>
<keyword evidence="1" id="KW-0805">Transcription regulation</keyword>
<protein>
    <recommendedName>
        <fullName evidence="4">Putative zinc-finger domain-containing protein</fullName>
    </recommendedName>
</protein>
<dbReference type="InterPro" id="IPR027383">
    <property type="entry name" value="Znf_put"/>
</dbReference>
<evidence type="ECO:0000259" key="4">
    <source>
        <dbReference type="Pfam" id="PF13490"/>
    </source>
</evidence>
<reference evidence="6" key="1">
    <citation type="journal article" date="2019" name="Int. J. Syst. Evol. Microbiol.">
        <title>The Global Catalogue of Microorganisms (GCM) 10K type strain sequencing project: providing services to taxonomists for standard genome sequencing and annotation.</title>
        <authorList>
            <consortium name="The Broad Institute Genomics Platform"/>
            <consortium name="The Broad Institute Genome Sequencing Center for Infectious Disease"/>
            <person name="Wu L."/>
            <person name="Ma J."/>
        </authorList>
    </citation>
    <scope>NUCLEOTIDE SEQUENCE [LARGE SCALE GENOMIC DNA]</scope>
    <source>
        <strain evidence="6">JCM 18303</strain>
    </source>
</reference>
<keyword evidence="3" id="KW-1133">Transmembrane helix</keyword>
<gene>
    <name evidence="5" type="ORF">GCM10023321_44860</name>
</gene>
<keyword evidence="2" id="KW-0804">Transcription</keyword>
<dbReference type="Pfam" id="PF13490">
    <property type="entry name" value="zf-HC2"/>
    <property type="match status" value="1"/>
</dbReference>
<evidence type="ECO:0000256" key="3">
    <source>
        <dbReference type="SAM" id="Phobius"/>
    </source>
</evidence>
<dbReference type="InterPro" id="IPR041916">
    <property type="entry name" value="Anti_sigma_zinc_sf"/>
</dbReference>
<name>A0ABP9QFS2_9PSEU</name>
<organism evidence="5 6">
    <name type="scientific">Pseudonocardia eucalypti</name>
    <dbReference type="NCBI Taxonomy" id="648755"/>
    <lineage>
        <taxon>Bacteria</taxon>
        <taxon>Bacillati</taxon>
        <taxon>Actinomycetota</taxon>
        <taxon>Actinomycetes</taxon>
        <taxon>Pseudonocardiales</taxon>
        <taxon>Pseudonocardiaceae</taxon>
        <taxon>Pseudonocardia</taxon>
    </lineage>
</organism>
<evidence type="ECO:0000256" key="2">
    <source>
        <dbReference type="ARBA" id="ARBA00023163"/>
    </source>
</evidence>
<comment type="caution">
    <text evidence="5">The sequence shown here is derived from an EMBL/GenBank/DDBJ whole genome shotgun (WGS) entry which is preliminary data.</text>
</comment>